<protein>
    <submittedName>
        <fullName evidence="1">Uncharacterized protein</fullName>
    </submittedName>
</protein>
<evidence type="ECO:0000313" key="2">
    <source>
        <dbReference type="Proteomes" id="UP001596244"/>
    </source>
</evidence>
<dbReference type="EMBL" id="JBHSQE010000003">
    <property type="protein sequence ID" value="MFC6146153.1"/>
    <property type="molecule type" value="Genomic_DNA"/>
</dbReference>
<comment type="caution">
    <text evidence="1">The sequence shown here is derived from an EMBL/GenBank/DDBJ whole genome shotgun (WGS) entry which is preliminary data.</text>
</comment>
<gene>
    <name evidence="1" type="ORF">ACFPUZ_04960</name>
</gene>
<proteinExistence type="predicted"/>
<name>A0ABW1QAJ4_9CORY</name>
<sequence length="156" mass="17179">MPSPFSPAVLAQVARLGGTWHDVPVDAPALTRVQAVSFPHPLMSVDDPDTHEWQAGDIVYQWEEGLGVDFPAVDLAAGQELAVALQRFRDLVADPRASRAVLLTYSEGYPNYHFINADDPRPEDPSVWATDHEGFFLHMEGVAPSLSSWLSQKLSE</sequence>
<reference evidence="2" key="1">
    <citation type="journal article" date="2019" name="Int. J. Syst. Evol. Microbiol.">
        <title>The Global Catalogue of Microorganisms (GCM) 10K type strain sequencing project: providing services to taxonomists for standard genome sequencing and annotation.</title>
        <authorList>
            <consortium name="The Broad Institute Genomics Platform"/>
            <consortium name="The Broad Institute Genome Sequencing Center for Infectious Disease"/>
            <person name="Wu L."/>
            <person name="Ma J."/>
        </authorList>
    </citation>
    <scope>NUCLEOTIDE SEQUENCE [LARGE SCALE GENOMIC DNA]</scope>
    <source>
        <strain evidence="2">CCUG 51943</strain>
    </source>
</reference>
<keyword evidence="2" id="KW-1185">Reference proteome</keyword>
<dbReference type="Proteomes" id="UP001596244">
    <property type="component" value="Unassembled WGS sequence"/>
</dbReference>
<dbReference type="RefSeq" id="WP_377000475.1">
    <property type="nucleotide sequence ID" value="NZ_JBHSQE010000003.1"/>
</dbReference>
<accession>A0ABW1QAJ4</accession>
<evidence type="ECO:0000313" key="1">
    <source>
        <dbReference type="EMBL" id="MFC6146153.1"/>
    </source>
</evidence>
<organism evidence="1 2">
    <name type="scientific">Corynebacterium nasicanis</name>
    <dbReference type="NCBI Taxonomy" id="1448267"/>
    <lineage>
        <taxon>Bacteria</taxon>
        <taxon>Bacillati</taxon>
        <taxon>Actinomycetota</taxon>
        <taxon>Actinomycetes</taxon>
        <taxon>Mycobacteriales</taxon>
        <taxon>Corynebacteriaceae</taxon>
        <taxon>Corynebacterium</taxon>
    </lineage>
</organism>